<protein>
    <submittedName>
        <fullName evidence="1">Uncharacterized protein</fullName>
    </submittedName>
</protein>
<sequence length="25" mass="2897">MDMKVETLSMVEVDGEYKAIGYFIK</sequence>
<dbReference type="EMBL" id="UINC01094269">
    <property type="protein sequence ID" value="SVC49374.1"/>
    <property type="molecule type" value="Genomic_DNA"/>
</dbReference>
<accession>A0A382MK72</accession>
<name>A0A382MK72_9ZZZZ</name>
<evidence type="ECO:0000313" key="1">
    <source>
        <dbReference type="EMBL" id="SVC49374.1"/>
    </source>
</evidence>
<dbReference type="AlphaFoldDB" id="A0A382MK72"/>
<organism evidence="1">
    <name type="scientific">marine metagenome</name>
    <dbReference type="NCBI Taxonomy" id="408172"/>
    <lineage>
        <taxon>unclassified sequences</taxon>
        <taxon>metagenomes</taxon>
        <taxon>ecological metagenomes</taxon>
    </lineage>
</organism>
<reference evidence="1" key="1">
    <citation type="submission" date="2018-05" db="EMBL/GenBank/DDBJ databases">
        <authorList>
            <person name="Lanie J.A."/>
            <person name="Ng W.-L."/>
            <person name="Kazmierczak K.M."/>
            <person name="Andrzejewski T.M."/>
            <person name="Davidsen T.M."/>
            <person name="Wayne K.J."/>
            <person name="Tettelin H."/>
            <person name="Glass J.I."/>
            <person name="Rusch D."/>
            <person name="Podicherti R."/>
            <person name="Tsui H.-C.T."/>
            <person name="Winkler M.E."/>
        </authorList>
    </citation>
    <scope>NUCLEOTIDE SEQUENCE</scope>
</reference>
<proteinExistence type="predicted"/>
<gene>
    <name evidence="1" type="ORF">METZ01_LOCUS302228</name>
</gene>